<feature type="transmembrane region" description="Helical" evidence="1">
    <location>
        <begin position="29"/>
        <end position="45"/>
    </location>
</feature>
<dbReference type="OrthoDB" id="306934at2157"/>
<dbReference type="Proteomes" id="UP000075321">
    <property type="component" value="Unassembled WGS sequence"/>
</dbReference>
<keyword evidence="1" id="KW-0812">Transmembrane</keyword>
<dbReference type="RefSeq" id="WP_066384866.1">
    <property type="nucleotide sequence ID" value="NZ_LTAZ01000013.1"/>
</dbReference>
<keyword evidence="3" id="KW-1185">Reference proteome</keyword>
<organism evidence="2 3">
    <name type="scientific">Halalkalicoccus paucihalophilus</name>
    <dbReference type="NCBI Taxonomy" id="1008153"/>
    <lineage>
        <taxon>Archaea</taxon>
        <taxon>Methanobacteriati</taxon>
        <taxon>Methanobacteriota</taxon>
        <taxon>Stenosarchaea group</taxon>
        <taxon>Halobacteria</taxon>
        <taxon>Halobacteriales</taxon>
        <taxon>Halococcaceae</taxon>
        <taxon>Halalkalicoccus</taxon>
    </lineage>
</organism>
<protein>
    <submittedName>
        <fullName evidence="2">Uncharacterized protein</fullName>
    </submittedName>
</protein>
<dbReference type="EMBL" id="LTAZ01000013">
    <property type="protein sequence ID" value="KYH24392.1"/>
    <property type="molecule type" value="Genomic_DNA"/>
</dbReference>
<keyword evidence="1" id="KW-0472">Membrane</keyword>
<name>A0A151AA70_9EURY</name>
<dbReference type="PATRIC" id="fig|1008153.3.peg.3551"/>
<proteinExistence type="predicted"/>
<evidence type="ECO:0000256" key="1">
    <source>
        <dbReference type="SAM" id="Phobius"/>
    </source>
</evidence>
<comment type="caution">
    <text evidence="2">The sequence shown here is derived from an EMBL/GenBank/DDBJ whole genome shotgun (WGS) entry which is preliminary data.</text>
</comment>
<sequence length="86" mass="9489">MEQTDSSSNEMENMMESTEKAFDPMSEPVMLAAAASVALSWYLFYMKGDKVHGLFVGLWAPTLTGAASYLKQLKTAKKLDSGLSFR</sequence>
<gene>
    <name evidence="2" type="ORF">HAPAU_33750</name>
</gene>
<feature type="transmembrane region" description="Helical" evidence="1">
    <location>
        <begin position="51"/>
        <end position="70"/>
    </location>
</feature>
<dbReference type="AlphaFoldDB" id="A0A151AA70"/>
<evidence type="ECO:0000313" key="3">
    <source>
        <dbReference type="Proteomes" id="UP000075321"/>
    </source>
</evidence>
<accession>A0A151AA70</accession>
<evidence type="ECO:0000313" key="2">
    <source>
        <dbReference type="EMBL" id="KYH24392.1"/>
    </source>
</evidence>
<reference evidence="2 3" key="1">
    <citation type="submission" date="2016-02" db="EMBL/GenBank/DDBJ databases">
        <title>Genome sequence of Halalkalicoccus paucihalophilus DSM 24557.</title>
        <authorList>
            <person name="Poehlein A."/>
            <person name="Daniel R."/>
        </authorList>
    </citation>
    <scope>NUCLEOTIDE SEQUENCE [LARGE SCALE GENOMIC DNA]</scope>
    <source>
        <strain evidence="2 3">DSM 24557</strain>
    </source>
</reference>
<keyword evidence="1" id="KW-1133">Transmembrane helix</keyword>